<reference evidence="2 3" key="1">
    <citation type="journal article" date="2018" name="Aquat. Microb. Ecol.">
        <title>Gammaproteobacterial methanotrophs dominate.</title>
        <authorList>
            <person name="Rissanen A.J."/>
            <person name="Saarenheimo J."/>
            <person name="Tiirola M."/>
            <person name="Peura S."/>
            <person name="Aalto S.L."/>
            <person name="Karvinen A."/>
            <person name="Nykanen H."/>
        </authorList>
    </citation>
    <scope>NUCLEOTIDE SEQUENCE [LARGE SCALE GENOMIC DNA]</scope>
    <source>
        <strain evidence="2">AMbin10</strain>
    </source>
</reference>
<evidence type="ECO:0000256" key="1">
    <source>
        <dbReference type="SAM" id="Phobius"/>
    </source>
</evidence>
<protein>
    <submittedName>
        <fullName evidence="2">Uncharacterized protein</fullName>
    </submittedName>
</protein>
<dbReference type="Proteomes" id="UP000249396">
    <property type="component" value="Unassembled WGS sequence"/>
</dbReference>
<feature type="transmembrane region" description="Helical" evidence="1">
    <location>
        <begin position="6"/>
        <end position="23"/>
    </location>
</feature>
<comment type="caution">
    <text evidence="2">The sequence shown here is derived from an EMBL/GenBank/DDBJ whole genome shotgun (WGS) entry which is preliminary data.</text>
</comment>
<dbReference type="EMBL" id="QJPH01000291">
    <property type="protein sequence ID" value="PZN79907.1"/>
    <property type="molecule type" value="Genomic_DNA"/>
</dbReference>
<proteinExistence type="predicted"/>
<feature type="transmembrane region" description="Helical" evidence="1">
    <location>
        <begin position="30"/>
        <end position="53"/>
    </location>
</feature>
<sequence>MHQFNVGNNSIISVIACGIAAIAGKLSWDWAIKIIVGIVLIFGAAAIVDYIIAAAGN</sequence>
<evidence type="ECO:0000313" key="2">
    <source>
        <dbReference type="EMBL" id="PZN79907.1"/>
    </source>
</evidence>
<dbReference type="Pfam" id="PF04956">
    <property type="entry name" value="TrbC"/>
    <property type="match status" value="1"/>
</dbReference>
<keyword evidence="1" id="KW-0812">Transmembrane</keyword>
<accession>A0A2W4TAY8</accession>
<name>A0A2W4TAY8_9GAMM</name>
<gene>
    <name evidence="2" type="ORF">DM484_10690</name>
</gene>
<keyword evidence="1" id="KW-0472">Membrane</keyword>
<evidence type="ECO:0000313" key="3">
    <source>
        <dbReference type="Proteomes" id="UP000249396"/>
    </source>
</evidence>
<dbReference type="InterPro" id="IPR007039">
    <property type="entry name" value="TrbC/VirB2"/>
</dbReference>
<organism evidence="2 3">
    <name type="scientific">Candidatus Methylumidiphilus alinenensis</name>
    <dbReference type="NCBI Taxonomy" id="2202197"/>
    <lineage>
        <taxon>Bacteria</taxon>
        <taxon>Pseudomonadati</taxon>
        <taxon>Pseudomonadota</taxon>
        <taxon>Gammaproteobacteria</taxon>
        <taxon>Methylococcales</taxon>
        <taxon>Candidatus Methylumidiphilus</taxon>
    </lineage>
</organism>
<keyword evidence="1" id="KW-1133">Transmembrane helix</keyword>
<dbReference type="AlphaFoldDB" id="A0A2W4TAY8"/>